<sequence length="292" mass="32714">MKDWNTTVEPSNFMPRASSKNASPSGNSRGSMTTTPTRSSSYGASPMSSPESQSYGAMASLEKLSKMVSEFVMSNFSEVLEQERAKHEERYHLKIDEMAAMQELIDELNGKVDDLTNMVKRLEDDKSDLERDVHAKEKEITRLEAESDSMKAFMKQTDITSPGGLSVASSTQYSPGVSSQTKLQKAIAKMIKEAKAEEKREIDALNQKNDKLRIEKANLEDKIEGLKREKDNLSDEIERMRMYAESLEQFGNQILDVAGQICGSNAAEWEQNDAEGKRDDPDDELSESDSEE</sequence>
<comment type="caution">
    <text evidence="3">The sequence shown here is derived from an EMBL/GenBank/DDBJ whole genome shotgun (WGS) entry which is preliminary data.</text>
</comment>
<dbReference type="Gene3D" id="1.20.1170.10">
    <property type="match status" value="1"/>
</dbReference>
<evidence type="ECO:0000256" key="1">
    <source>
        <dbReference type="SAM" id="Coils"/>
    </source>
</evidence>
<evidence type="ECO:0000313" key="3">
    <source>
        <dbReference type="EMBL" id="KAL3795685.1"/>
    </source>
</evidence>
<accession>A0ABD3Q6E9</accession>
<proteinExistence type="predicted"/>
<keyword evidence="1" id="KW-0175">Coiled coil</keyword>
<dbReference type="Proteomes" id="UP001530400">
    <property type="component" value="Unassembled WGS sequence"/>
</dbReference>
<name>A0ABD3Q6E9_9STRA</name>
<feature type="coiled-coil region" evidence="1">
    <location>
        <begin position="98"/>
        <end position="146"/>
    </location>
</feature>
<feature type="compositionally biased region" description="Acidic residues" evidence="2">
    <location>
        <begin position="281"/>
        <end position="292"/>
    </location>
</feature>
<reference evidence="3 4" key="1">
    <citation type="submission" date="2024-10" db="EMBL/GenBank/DDBJ databases">
        <title>Updated reference genomes for cyclostephanoid diatoms.</title>
        <authorList>
            <person name="Roberts W.R."/>
            <person name="Alverson A.J."/>
        </authorList>
    </citation>
    <scope>NUCLEOTIDE SEQUENCE [LARGE SCALE GENOMIC DNA]</scope>
    <source>
        <strain evidence="3 4">AJA010-31</strain>
    </source>
</reference>
<feature type="region of interest" description="Disordered" evidence="2">
    <location>
        <begin position="1"/>
        <end position="56"/>
    </location>
</feature>
<feature type="compositionally biased region" description="Polar residues" evidence="2">
    <location>
        <begin position="1"/>
        <end position="10"/>
    </location>
</feature>
<dbReference type="AlphaFoldDB" id="A0ABD3Q6E9"/>
<feature type="compositionally biased region" description="Low complexity" evidence="2">
    <location>
        <begin position="39"/>
        <end position="52"/>
    </location>
</feature>
<feature type="region of interest" description="Disordered" evidence="2">
    <location>
        <begin position="266"/>
        <end position="292"/>
    </location>
</feature>
<gene>
    <name evidence="3" type="ORF">ACHAWO_004270</name>
</gene>
<keyword evidence="4" id="KW-1185">Reference proteome</keyword>
<evidence type="ECO:0000256" key="2">
    <source>
        <dbReference type="SAM" id="MobiDB-lite"/>
    </source>
</evidence>
<feature type="compositionally biased region" description="Polar residues" evidence="2">
    <location>
        <begin position="18"/>
        <end position="38"/>
    </location>
</feature>
<organism evidence="3 4">
    <name type="scientific">Cyclotella atomus</name>
    <dbReference type="NCBI Taxonomy" id="382360"/>
    <lineage>
        <taxon>Eukaryota</taxon>
        <taxon>Sar</taxon>
        <taxon>Stramenopiles</taxon>
        <taxon>Ochrophyta</taxon>
        <taxon>Bacillariophyta</taxon>
        <taxon>Coscinodiscophyceae</taxon>
        <taxon>Thalassiosirophycidae</taxon>
        <taxon>Stephanodiscales</taxon>
        <taxon>Stephanodiscaceae</taxon>
        <taxon>Cyclotella</taxon>
    </lineage>
</organism>
<protein>
    <submittedName>
        <fullName evidence="3">Uncharacterized protein</fullName>
    </submittedName>
</protein>
<evidence type="ECO:0000313" key="4">
    <source>
        <dbReference type="Proteomes" id="UP001530400"/>
    </source>
</evidence>
<dbReference type="EMBL" id="JALLPJ020000312">
    <property type="protein sequence ID" value="KAL3795685.1"/>
    <property type="molecule type" value="Genomic_DNA"/>
</dbReference>
<feature type="coiled-coil region" evidence="1">
    <location>
        <begin position="180"/>
        <end position="243"/>
    </location>
</feature>